<evidence type="ECO:0000313" key="1">
    <source>
        <dbReference type="EMBL" id="KOS46184.1"/>
    </source>
</evidence>
<keyword evidence="2" id="KW-1185">Reference proteome</keyword>
<organism evidence="1 2">
    <name type="scientific">Penicillium nordicum</name>
    <dbReference type="NCBI Taxonomy" id="229535"/>
    <lineage>
        <taxon>Eukaryota</taxon>
        <taxon>Fungi</taxon>
        <taxon>Dikarya</taxon>
        <taxon>Ascomycota</taxon>
        <taxon>Pezizomycotina</taxon>
        <taxon>Eurotiomycetes</taxon>
        <taxon>Eurotiomycetidae</taxon>
        <taxon>Eurotiales</taxon>
        <taxon>Aspergillaceae</taxon>
        <taxon>Penicillium</taxon>
    </lineage>
</organism>
<sequence>MPPIRVTYYKLVTVRLEGFRVYLPYTPQVSNVNDLCSQPYCCLTGLTADLVLLRYRGTVPGRAPNRSIPEYWSIRECCQVIIK</sequence>
<accession>A0A0M8PD53</accession>
<dbReference type="AlphaFoldDB" id="A0A0M8PD53"/>
<reference evidence="1 2" key="1">
    <citation type="submission" date="2015-08" db="EMBL/GenBank/DDBJ databases">
        <title>Genome sequencing of Penicillium nordicum.</title>
        <authorList>
            <person name="Nguyen H.D."/>
            <person name="Seifert K.A."/>
        </authorList>
    </citation>
    <scope>NUCLEOTIDE SEQUENCE [LARGE SCALE GENOMIC DNA]</scope>
    <source>
        <strain evidence="1 2">DAOMC 185683</strain>
    </source>
</reference>
<comment type="caution">
    <text evidence="1">The sequence shown here is derived from an EMBL/GenBank/DDBJ whole genome shotgun (WGS) entry which is preliminary data.</text>
</comment>
<name>A0A0M8PD53_9EURO</name>
<evidence type="ECO:0000313" key="2">
    <source>
        <dbReference type="Proteomes" id="UP000037696"/>
    </source>
</evidence>
<dbReference type="Proteomes" id="UP000037696">
    <property type="component" value="Unassembled WGS sequence"/>
</dbReference>
<dbReference type="EMBL" id="LHQQ01000032">
    <property type="protein sequence ID" value="KOS46184.1"/>
    <property type="molecule type" value="Genomic_DNA"/>
</dbReference>
<gene>
    <name evidence="1" type="ORF">ACN38_g2829</name>
</gene>
<protein>
    <submittedName>
        <fullName evidence="1">Uncharacterized protein</fullName>
    </submittedName>
</protein>
<proteinExistence type="predicted"/>